<dbReference type="HOGENOM" id="CLU_2412572_0_0_1"/>
<dbReference type="AlphaFoldDB" id="H2XL43"/>
<dbReference type="InParanoid" id="H2XL43"/>
<dbReference type="PANTHER" id="PTHR16214">
    <property type="entry name" value="TRANSMEMBRANE PROTEIN 260"/>
    <property type="match status" value="1"/>
</dbReference>
<organism evidence="1 2">
    <name type="scientific">Ciona intestinalis</name>
    <name type="common">Transparent sea squirt</name>
    <name type="synonym">Ascidia intestinalis</name>
    <dbReference type="NCBI Taxonomy" id="7719"/>
    <lineage>
        <taxon>Eukaryota</taxon>
        <taxon>Metazoa</taxon>
        <taxon>Chordata</taxon>
        <taxon>Tunicata</taxon>
        <taxon>Ascidiacea</taxon>
        <taxon>Phlebobranchia</taxon>
        <taxon>Cionidae</taxon>
        <taxon>Ciona</taxon>
    </lineage>
</organism>
<dbReference type="GeneTree" id="ENSGT00390000013544"/>
<evidence type="ECO:0000313" key="2">
    <source>
        <dbReference type="Proteomes" id="UP000008144"/>
    </source>
</evidence>
<dbReference type="Ensembl" id="ENSCINT00000030915.1">
    <property type="protein sequence ID" value="ENSCINP00000030375.1"/>
    <property type="gene ID" value="ENSCING00000020608.1"/>
</dbReference>
<sequence>MMLGYSAFFAWLANLDPKDPLYYGVMERFWLQSDIIVCVLAGLGLSTLLKETKHCDVISSGFTSLLDSINGLKKYCVQFLAISVVLFQVCVG</sequence>
<dbReference type="InterPro" id="IPR052724">
    <property type="entry name" value="GT117_domain-containing"/>
</dbReference>
<keyword evidence="2" id="KW-1185">Reference proteome</keyword>
<proteinExistence type="predicted"/>
<accession>H2XL43</accession>
<reference evidence="2" key="1">
    <citation type="journal article" date="2002" name="Science">
        <title>The draft genome of Ciona intestinalis: insights into chordate and vertebrate origins.</title>
        <authorList>
            <person name="Dehal P."/>
            <person name="Satou Y."/>
            <person name="Campbell R.K."/>
            <person name="Chapman J."/>
            <person name="Degnan B."/>
            <person name="De Tomaso A."/>
            <person name="Davidson B."/>
            <person name="Di Gregorio A."/>
            <person name="Gelpke M."/>
            <person name="Goodstein D.M."/>
            <person name="Harafuji N."/>
            <person name="Hastings K.E."/>
            <person name="Ho I."/>
            <person name="Hotta K."/>
            <person name="Huang W."/>
            <person name="Kawashima T."/>
            <person name="Lemaire P."/>
            <person name="Martinez D."/>
            <person name="Meinertzhagen I.A."/>
            <person name="Necula S."/>
            <person name="Nonaka M."/>
            <person name="Putnam N."/>
            <person name="Rash S."/>
            <person name="Saiga H."/>
            <person name="Satake M."/>
            <person name="Terry A."/>
            <person name="Yamada L."/>
            <person name="Wang H.G."/>
            <person name="Awazu S."/>
            <person name="Azumi K."/>
            <person name="Boore J."/>
            <person name="Branno M."/>
            <person name="Chin-Bow S."/>
            <person name="DeSantis R."/>
            <person name="Doyle S."/>
            <person name="Francino P."/>
            <person name="Keys D.N."/>
            <person name="Haga S."/>
            <person name="Hayashi H."/>
            <person name="Hino K."/>
            <person name="Imai K.S."/>
            <person name="Inaba K."/>
            <person name="Kano S."/>
            <person name="Kobayashi K."/>
            <person name="Kobayashi M."/>
            <person name="Lee B.I."/>
            <person name="Makabe K.W."/>
            <person name="Manohar C."/>
            <person name="Matassi G."/>
            <person name="Medina M."/>
            <person name="Mochizuki Y."/>
            <person name="Mount S."/>
            <person name="Morishita T."/>
            <person name="Miura S."/>
            <person name="Nakayama A."/>
            <person name="Nishizaka S."/>
            <person name="Nomoto H."/>
            <person name="Ohta F."/>
            <person name="Oishi K."/>
            <person name="Rigoutsos I."/>
            <person name="Sano M."/>
            <person name="Sasaki A."/>
            <person name="Sasakura Y."/>
            <person name="Shoguchi E."/>
            <person name="Shin-i T."/>
            <person name="Spagnuolo A."/>
            <person name="Stainier D."/>
            <person name="Suzuki M.M."/>
            <person name="Tassy O."/>
            <person name="Takatori N."/>
            <person name="Tokuoka M."/>
            <person name="Yagi K."/>
            <person name="Yoshizaki F."/>
            <person name="Wada S."/>
            <person name="Zhang C."/>
            <person name="Hyatt P.D."/>
            <person name="Larimer F."/>
            <person name="Detter C."/>
            <person name="Doggett N."/>
            <person name="Glavina T."/>
            <person name="Hawkins T."/>
            <person name="Richardson P."/>
            <person name="Lucas S."/>
            <person name="Kohara Y."/>
            <person name="Levine M."/>
            <person name="Satoh N."/>
            <person name="Rokhsar D.S."/>
        </authorList>
    </citation>
    <scope>NUCLEOTIDE SEQUENCE [LARGE SCALE GENOMIC DNA]</scope>
</reference>
<evidence type="ECO:0000313" key="1">
    <source>
        <dbReference type="Ensembl" id="ENSCINP00000030375.1"/>
    </source>
</evidence>
<name>H2XL43_CIOIN</name>
<dbReference type="Proteomes" id="UP000008144">
    <property type="component" value="Unassembled WGS sequence"/>
</dbReference>
<protein>
    <submittedName>
        <fullName evidence="1">Uncharacterized protein</fullName>
    </submittedName>
</protein>
<dbReference type="PANTHER" id="PTHR16214:SF3">
    <property type="entry name" value="TRANSMEMBRANE PROTEIN 260"/>
    <property type="match status" value="1"/>
</dbReference>
<reference evidence="1" key="3">
    <citation type="submission" date="2025-09" db="UniProtKB">
        <authorList>
            <consortium name="Ensembl"/>
        </authorList>
    </citation>
    <scope>IDENTIFICATION</scope>
</reference>
<reference evidence="1" key="2">
    <citation type="submission" date="2025-08" db="UniProtKB">
        <authorList>
            <consortium name="Ensembl"/>
        </authorList>
    </citation>
    <scope>IDENTIFICATION</scope>
</reference>